<feature type="compositionally biased region" description="Gly residues" evidence="5">
    <location>
        <begin position="1"/>
        <end position="12"/>
    </location>
</feature>
<dbReference type="SUPFAM" id="SSF51445">
    <property type="entry name" value="(Trans)glycosidases"/>
    <property type="match status" value="1"/>
</dbReference>
<accession>A0ABY7F6Q9</accession>
<sequence>GNGKGGGGGGGTTVTPSNTYMTSNPTSKPTSSKTANLGNLSVTWGSGVSFNIADKGQWSHNDANKSTPLLSPTNCSSTNAVICLEWADDRRLKVSRKNDVTNEQNASLSCYDVEWTALKCVGQVLTDCFNTSGAHWYGGYEDHDQHWPFEKNSMKETSYTGNDPFHPGVIGNILERYFVSSKGVGVYVDNDVPLYFSLNSPQNGLMCFSANDMIQNIHDLGFNVSVWVHPFFDPRGESYKEAEQKHYLLRRFDSDFPEVTSWWNGNDSGILDVTNPNATKYNIVVSR</sequence>
<dbReference type="EMBL" id="CP111020">
    <property type="protein sequence ID" value="WAR14981.1"/>
    <property type="molecule type" value="Genomic_DNA"/>
</dbReference>
<keyword evidence="3 4" id="KW-0326">Glycosidase</keyword>
<dbReference type="InterPro" id="IPR017853">
    <property type="entry name" value="GH"/>
</dbReference>
<gene>
    <name evidence="7" type="ORF">MAR_005086</name>
</gene>
<evidence type="ECO:0000313" key="8">
    <source>
        <dbReference type="Proteomes" id="UP001164746"/>
    </source>
</evidence>
<feature type="region of interest" description="Disordered" evidence="5">
    <location>
        <begin position="1"/>
        <end position="35"/>
    </location>
</feature>
<keyword evidence="2 4" id="KW-0378">Hydrolase</keyword>
<reference evidence="7" key="1">
    <citation type="submission" date="2022-11" db="EMBL/GenBank/DDBJ databases">
        <title>Centuries of genome instability and evolution in soft-shell clam transmissible cancer (bioRxiv).</title>
        <authorList>
            <person name="Hart S.F.M."/>
            <person name="Yonemitsu M.A."/>
            <person name="Giersch R.M."/>
            <person name="Beal B.F."/>
            <person name="Arriagada G."/>
            <person name="Davis B.W."/>
            <person name="Ostrander E.A."/>
            <person name="Goff S.P."/>
            <person name="Metzger M.J."/>
        </authorList>
    </citation>
    <scope>NUCLEOTIDE SEQUENCE</scope>
    <source>
        <strain evidence="7">MELC-2E11</strain>
        <tissue evidence="7">Siphon/mantle</tissue>
    </source>
</reference>
<feature type="non-terminal residue" evidence="7">
    <location>
        <position position="287"/>
    </location>
</feature>
<dbReference type="Pfam" id="PF01055">
    <property type="entry name" value="Glyco_hydro_31_2nd"/>
    <property type="match status" value="1"/>
</dbReference>
<comment type="similarity">
    <text evidence="1 4">Belongs to the glycosyl hydrolase 31 family.</text>
</comment>
<organism evidence="7 8">
    <name type="scientific">Mya arenaria</name>
    <name type="common">Soft-shell clam</name>
    <dbReference type="NCBI Taxonomy" id="6604"/>
    <lineage>
        <taxon>Eukaryota</taxon>
        <taxon>Metazoa</taxon>
        <taxon>Spiralia</taxon>
        <taxon>Lophotrochozoa</taxon>
        <taxon>Mollusca</taxon>
        <taxon>Bivalvia</taxon>
        <taxon>Autobranchia</taxon>
        <taxon>Heteroconchia</taxon>
        <taxon>Euheterodonta</taxon>
        <taxon>Imparidentia</taxon>
        <taxon>Neoheterodontei</taxon>
        <taxon>Myida</taxon>
        <taxon>Myoidea</taxon>
        <taxon>Myidae</taxon>
        <taxon>Mya</taxon>
    </lineage>
</organism>
<dbReference type="InterPro" id="IPR000322">
    <property type="entry name" value="Glyco_hydro_31_TIM"/>
</dbReference>
<evidence type="ECO:0000259" key="6">
    <source>
        <dbReference type="Pfam" id="PF01055"/>
    </source>
</evidence>
<name>A0ABY7F6Q9_MYAAR</name>
<feature type="domain" description="Glycoside hydrolase family 31 TIM barrel" evidence="6">
    <location>
        <begin position="210"/>
        <end position="281"/>
    </location>
</feature>
<dbReference type="InterPro" id="IPR050985">
    <property type="entry name" value="Alpha-glycosidase_related"/>
</dbReference>
<evidence type="ECO:0000313" key="7">
    <source>
        <dbReference type="EMBL" id="WAR14981.1"/>
    </source>
</evidence>
<dbReference type="PANTHER" id="PTHR43053:SF4">
    <property type="entry name" value="MYOGENESIS-REGULATING GLYCOSIDASE"/>
    <property type="match status" value="1"/>
</dbReference>
<feature type="compositionally biased region" description="Low complexity" evidence="5">
    <location>
        <begin position="22"/>
        <end position="34"/>
    </location>
</feature>
<dbReference type="PANTHER" id="PTHR43053">
    <property type="entry name" value="GLYCOSIDASE FAMILY 31"/>
    <property type="match status" value="1"/>
</dbReference>
<keyword evidence="8" id="KW-1185">Reference proteome</keyword>
<protein>
    <submittedName>
        <fullName evidence="7">SP15-like protein</fullName>
    </submittedName>
</protein>
<dbReference type="Gene3D" id="3.20.20.80">
    <property type="entry name" value="Glycosidases"/>
    <property type="match status" value="1"/>
</dbReference>
<evidence type="ECO:0000256" key="3">
    <source>
        <dbReference type="ARBA" id="ARBA00023295"/>
    </source>
</evidence>
<evidence type="ECO:0000256" key="5">
    <source>
        <dbReference type="SAM" id="MobiDB-lite"/>
    </source>
</evidence>
<dbReference type="Proteomes" id="UP001164746">
    <property type="component" value="Chromosome 9"/>
</dbReference>
<proteinExistence type="inferred from homology"/>
<evidence type="ECO:0000256" key="2">
    <source>
        <dbReference type="ARBA" id="ARBA00022801"/>
    </source>
</evidence>
<evidence type="ECO:0000256" key="1">
    <source>
        <dbReference type="ARBA" id="ARBA00007806"/>
    </source>
</evidence>
<evidence type="ECO:0000256" key="4">
    <source>
        <dbReference type="RuleBase" id="RU361185"/>
    </source>
</evidence>